<dbReference type="InterPro" id="IPR000595">
    <property type="entry name" value="cNMP-bd_dom"/>
</dbReference>
<reference evidence="3" key="1">
    <citation type="submission" date="2016-10" db="EMBL/GenBank/DDBJ databases">
        <authorList>
            <person name="Varghese N."/>
            <person name="Submissions S."/>
        </authorList>
    </citation>
    <scope>NUCLEOTIDE SEQUENCE [LARGE SCALE GENOMIC DNA]</scope>
    <source>
        <strain evidence="3">DSM 17933</strain>
    </source>
</reference>
<evidence type="ECO:0000259" key="1">
    <source>
        <dbReference type="PROSITE" id="PS50042"/>
    </source>
</evidence>
<proteinExistence type="predicted"/>
<evidence type="ECO:0000313" key="3">
    <source>
        <dbReference type="Proteomes" id="UP000199643"/>
    </source>
</evidence>
<dbReference type="SUPFAM" id="SSF51206">
    <property type="entry name" value="cAMP-binding domain-like"/>
    <property type="match status" value="1"/>
</dbReference>
<accession>A0A1G7ZU38</accession>
<dbReference type="InterPro" id="IPR018490">
    <property type="entry name" value="cNMP-bd_dom_sf"/>
</dbReference>
<dbReference type="Proteomes" id="UP000199643">
    <property type="component" value="Unassembled WGS sequence"/>
</dbReference>
<dbReference type="PROSITE" id="PS50042">
    <property type="entry name" value="CNMP_BINDING_3"/>
    <property type="match status" value="1"/>
</dbReference>
<organism evidence="2 3">
    <name type="scientific">Pedobacter terrae</name>
    <dbReference type="NCBI Taxonomy" id="405671"/>
    <lineage>
        <taxon>Bacteria</taxon>
        <taxon>Pseudomonadati</taxon>
        <taxon>Bacteroidota</taxon>
        <taxon>Sphingobacteriia</taxon>
        <taxon>Sphingobacteriales</taxon>
        <taxon>Sphingobacteriaceae</taxon>
        <taxon>Pedobacter</taxon>
    </lineage>
</organism>
<name>A0A1G7ZU38_9SPHI</name>
<sequence length="61" mass="6878">MMSAQEILAGVGTFSPHDLLLFEEKALRKIVKKNDKVLRQGEVCQSVYFILSGSFVQFQSD</sequence>
<dbReference type="InterPro" id="IPR014710">
    <property type="entry name" value="RmlC-like_jellyroll"/>
</dbReference>
<dbReference type="AlphaFoldDB" id="A0A1G7ZU38"/>
<feature type="domain" description="Cyclic nucleotide-binding" evidence="1">
    <location>
        <begin position="28"/>
        <end position="61"/>
    </location>
</feature>
<protein>
    <recommendedName>
        <fullName evidence="1">Cyclic nucleotide-binding domain-containing protein</fullName>
    </recommendedName>
</protein>
<evidence type="ECO:0000313" key="2">
    <source>
        <dbReference type="EMBL" id="SDH12219.1"/>
    </source>
</evidence>
<dbReference type="STRING" id="405671.SAMN05421827_11722"/>
<dbReference type="EMBL" id="FNCH01000017">
    <property type="protein sequence ID" value="SDH12219.1"/>
    <property type="molecule type" value="Genomic_DNA"/>
</dbReference>
<dbReference type="RefSeq" id="WP_208600676.1">
    <property type="nucleotide sequence ID" value="NZ_FNCH01000017.1"/>
</dbReference>
<keyword evidence="3" id="KW-1185">Reference proteome</keyword>
<dbReference type="Gene3D" id="2.60.120.10">
    <property type="entry name" value="Jelly Rolls"/>
    <property type="match status" value="1"/>
</dbReference>
<gene>
    <name evidence="2" type="ORF">SAMN05421827_11722</name>
</gene>